<reference evidence="3" key="2">
    <citation type="journal article" date="2013" name="Stand. Genomic Sci.">
        <title>Complete genome sequence of Desulfocapsa sulfexigens, a marine deltaproteobacterium specialized in disproportionating inorganic sulfur compounds.</title>
        <authorList>
            <person name="Finster K.W."/>
            <person name="Kjeldsen K.U."/>
            <person name="Kube M."/>
            <person name="Reinhardt R."/>
            <person name="Mussmann M."/>
            <person name="Amann R."/>
            <person name="Schreiber L."/>
        </authorList>
    </citation>
    <scope>NUCLEOTIDE SEQUENCE [LARGE SCALE GENOMIC DNA]</scope>
    <source>
        <strain evidence="3">DSM 10523 / SB164P1</strain>
    </source>
</reference>
<dbReference type="BioCyc" id="DPIE1322246:BN4_RS06995-MONOMER"/>
<keyword evidence="3" id="KW-1185">Reference proteome</keyword>
<evidence type="ECO:0000313" key="2">
    <source>
        <dbReference type="EMBL" id="CCH48627.1"/>
    </source>
</evidence>
<dbReference type="KEGG" id="dpi:BN4_11392"/>
<keyword evidence="1" id="KW-0732">Signal</keyword>
<dbReference type="AlphaFoldDB" id="M1WRZ6"/>
<dbReference type="eggNOG" id="ENOG5032CRB">
    <property type="taxonomic scope" value="Bacteria"/>
</dbReference>
<dbReference type="HOGENOM" id="CLU_1515522_0_0_7"/>
<name>M1WRZ6_PSEP2</name>
<dbReference type="PATRIC" id="fig|879567.3.peg.1451"/>
<accession>M1WRZ6</accession>
<dbReference type="RefSeq" id="WP_015414673.1">
    <property type="nucleotide sequence ID" value="NC_020409.1"/>
</dbReference>
<protein>
    <submittedName>
        <fullName evidence="2">Uncharacterized protein</fullName>
    </submittedName>
</protein>
<gene>
    <name evidence="2" type="ordered locus">BN4_11392</name>
</gene>
<feature type="chain" id="PRO_5004018994" evidence="1">
    <location>
        <begin position="22"/>
        <end position="173"/>
    </location>
</feature>
<dbReference type="OrthoDB" id="5458150at2"/>
<reference evidence="2 3" key="1">
    <citation type="journal article" date="2013" name="PLoS ONE">
        <title>The first genomic and proteomic characterization of a deep-sea sulfate reducer: insights into the piezophilic lifestyle of Desulfovibrio piezophilus.</title>
        <authorList>
            <person name="Pradel N."/>
            <person name="Ji B."/>
            <person name="Gimenez G."/>
            <person name="Talla E."/>
            <person name="Lenoble P."/>
            <person name="Garel M."/>
            <person name="Tamburini C."/>
            <person name="Fourquet P."/>
            <person name="Lebrun R."/>
            <person name="Bertin P."/>
            <person name="Denis Y."/>
            <person name="Pophillat M."/>
            <person name="Barbe V."/>
            <person name="Ollivier B."/>
            <person name="Dolla A."/>
        </authorList>
    </citation>
    <scope>NUCLEOTIDE SEQUENCE [LARGE SCALE GENOMIC DNA]</scope>
    <source>
        <strain evidence="3">DSM 10523 / SB164P1</strain>
    </source>
</reference>
<sequence>MRHFFILICLFSVLTFSSLPASGSEFPDMDICIGKNIVARILCKDVSEVDYVSRVRKNIYLFSVFYANKEARFFVGVYKDMIRVQGKDFMTVTRSIPYHFDETSKCGIVDYSVPDCPTSERIVCCSEKTLDEQLDEKFWDRPIPDLLEEDLRNALQADNASTGTQSDTEQPAQ</sequence>
<evidence type="ECO:0000313" key="3">
    <source>
        <dbReference type="Proteomes" id="UP000011724"/>
    </source>
</evidence>
<dbReference type="Proteomes" id="UP000011724">
    <property type="component" value="Chromosome"/>
</dbReference>
<dbReference type="EMBL" id="FO203427">
    <property type="protein sequence ID" value="CCH48627.1"/>
    <property type="molecule type" value="Genomic_DNA"/>
</dbReference>
<proteinExistence type="predicted"/>
<evidence type="ECO:0000256" key="1">
    <source>
        <dbReference type="SAM" id="SignalP"/>
    </source>
</evidence>
<feature type="signal peptide" evidence="1">
    <location>
        <begin position="1"/>
        <end position="21"/>
    </location>
</feature>
<organism evidence="2 3">
    <name type="scientific">Pseudodesulfovibrio piezophilus (strain DSM 21447 / JCM 15486 / C1TLV30)</name>
    <name type="common">Desulfovibrio piezophilus</name>
    <dbReference type="NCBI Taxonomy" id="1322246"/>
    <lineage>
        <taxon>Bacteria</taxon>
        <taxon>Pseudomonadati</taxon>
        <taxon>Thermodesulfobacteriota</taxon>
        <taxon>Desulfovibrionia</taxon>
        <taxon>Desulfovibrionales</taxon>
        <taxon>Desulfovibrionaceae</taxon>
    </lineage>
</organism>